<dbReference type="AlphaFoldDB" id="A0A0E9P9W2"/>
<proteinExistence type="predicted"/>
<sequence>MSQNCVAFSVFKCPHKCSMGLRSGVCGGKSMTVRTPWTSLVFK</sequence>
<evidence type="ECO:0000313" key="1">
    <source>
        <dbReference type="EMBL" id="JAH01279.1"/>
    </source>
</evidence>
<name>A0A0E9P9W2_ANGAN</name>
<reference evidence="1" key="2">
    <citation type="journal article" date="2015" name="Fish Shellfish Immunol.">
        <title>Early steps in the European eel (Anguilla anguilla)-Vibrio vulnificus interaction in the gills: Role of the RtxA13 toxin.</title>
        <authorList>
            <person name="Callol A."/>
            <person name="Pajuelo D."/>
            <person name="Ebbesson L."/>
            <person name="Teles M."/>
            <person name="MacKenzie S."/>
            <person name="Amaro C."/>
        </authorList>
    </citation>
    <scope>NUCLEOTIDE SEQUENCE</scope>
</reference>
<organism evidence="1">
    <name type="scientific">Anguilla anguilla</name>
    <name type="common">European freshwater eel</name>
    <name type="synonym">Muraena anguilla</name>
    <dbReference type="NCBI Taxonomy" id="7936"/>
    <lineage>
        <taxon>Eukaryota</taxon>
        <taxon>Metazoa</taxon>
        <taxon>Chordata</taxon>
        <taxon>Craniata</taxon>
        <taxon>Vertebrata</taxon>
        <taxon>Euteleostomi</taxon>
        <taxon>Actinopterygii</taxon>
        <taxon>Neopterygii</taxon>
        <taxon>Teleostei</taxon>
        <taxon>Anguilliformes</taxon>
        <taxon>Anguillidae</taxon>
        <taxon>Anguilla</taxon>
    </lineage>
</organism>
<reference evidence="1" key="1">
    <citation type="submission" date="2014-11" db="EMBL/GenBank/DDBJ databases">
        <authorList>
            <person name="Amaro Gonzalez C."/>
        </authorList>
    </citation>
    <scope>NUCLEOTIDE SEQUENCE</scope>
</reference>
<protein>
    <submittedName>
        <fullName evidence="1">Uncharacterized protein</fullName>
    </submittedName>
</protein>
<dbReference type="EMBL" id="GBXM01107298">
    <property type="protein sequence ID" value="JAH01279.1"/>
    <property type="molecule type" value="Transcribed_RNA"/>
</dbReference>
<accession>A0A0E9P9W2</accession>